<gene>
    <name evidence="1" type="ORF">BOLC4T23502H</name>
</gene>
<reference evidence="1" key="1">
    <citation type="submission" date="2018-11" db="EMBL/GenBank/DDBJ databases">
        <authorList>
            <consortium name="Genoscope - CEA"/>
            <person name="William W."/>
        </authorList>
    </citation>
    <scope>NUCLEOTIDE SEQUENCE</scope>
</reference>
<name>A0A3P6CCD2_BRAOL</name>
<protein>
    <submittedName>
        <fullName evidence="1">Uncharacterized protein</fullName>
    </submittedName>
</protein>
<dbReference type="AlphaFoldDB" id="A0A3P6CCD2"/>
<accession>A0A3P6CCD2</accession>
<sequence length="41" mass="4449">MPRIRCLKAGLAPGCEKRYCIALLNPTESSSLSHSPGTHPR</sequence>
<proteinExistence type="predicted"/>
<evidence type="ECO:0000313" key="1">
    <source>
        <dbReference type="EMBL" id="VDD07421.1"/>
    </source>
</evidence>
<dbReference type="EMBL" id="LR031873">
    <property type="protein sequence ID" value="VDD07421.1"/>
    <property type="molecule type" value="Genomic_DNA"/>
</dbReference>
<organism evidence="1">
    <name type="scientific">Brassica oleracea</name>
    <name type="common">Wild cabbage</name>
    <dbReference type="NCBI Taxonomy" id="3712"/>
    <lineage>
        <taxon>Eukaryota</taxon>
        <taxon>Viridiplantae</taxon>
        <taxon>Streptophyta</taxon>
        <taxon>Embryophyta</taxon>
        <taxon>Tracheophyta</taxon>
        <taxon>Spermatophyta</taxon>
        <taxon>Magnoliopsida</taxon>
        <taxon>eudicotyledons</taxon>
        <taxon>Gunneridae</taxon>
        <taxon>Pentapetalae</taxon>
        <taxon>rosids</taxon>
        <taxon>malvids</taxon>
        <taxon>Brassicales</taxon>
        <taxon>Brassicaceae</taxon>
        <taxon>Brassiceae</taxon>
        <taxon>Brassica</taxon>
    </lineage>
</organism>